<reference evidence="2" key="2">
    <citation type="submission" date="2025-08" db="UniProtKB">
        <authorList>
            <consortium name="RefSeq"/>
        </authorList>
    </citation>
    <scope>IDENTIFICATION</scope>
    <source>
        <tissue evidence="2">Leaf</tissue>
    </source>
</reference>
<evidence type="ECO:0000313" key="1">
    <source>
        <dbReference type="Proteomes" id="UP000790787"/>
    </source>
</evidence>
<organism evidence="1 2">
    <name type="scientific">Nicotiana tabacum</name>
    <name type="common">Common tobacco</name>
    <dbReference type="NCBI Taxonomy" id="4097"/>
    <lineage>
        <taxon>Eukaryota</taxon>
        <taxon>Viridiplantae</taxon>
        <taxon>Streptophyta</taxon>
        <taxon>Embryophyta</taxon>
        <taxon>Tracheophyta</taxon>
        <taxon>Spermatophyta</taxon>
        <taxon>Magnoliopsida</taxon>
        <taxon>eudicotyledons</taxon>
        <taxon>Gunneridae</taxon>
        <taxon>Pentapetalae</taxon>
        <taxon>asterids</taxon>
        <taxon>lamiids</taxon>
        <taxon>Solanales</taxon>
        <taxon>Solanaceae</taxon>
        <taxon>Nicotianoideae</taxon>
        <taxon>Nicotianeae</taxon>
        <taxon>Nicotiana</taxon>
    </lineage>
</organism>
<name>A0AC58UBU3_TOBAC</name>
<proteinExistence type="predicted"/>
<dbReference type="Proteomes" id="UP000790787">
    <property type="component" value="Chromosome 4"/>
</dbReference>
<accession>A0AC58UBU3</accession>
<sequence length="643" mass="70866">MGSVTNNSPGQTSWTSNTDDFDDFSILPSHPFYVHPSDNPDTQLVYVLFNGSGFVTWRKSMLISLSAKNKLGLINGRVSQRAPDSPYYPFWERCNDMIIAWITNSLSRDIATSVLGFNTAKQIWIDINKRFGESNGSKCIHIQKEINSLARILDIASYFTKLRSLWDELHTAYVGPVCSCGALPKFLEDQKLFQFLSGLNDIYFTAKSTILMMSPYPKVSKAYSMLQHDEKQKEGSSAASNLSTDSMSFVVSTHNTTNNRHFNQRVSFDPKKSALGVSCKYCKKLGHTLEKCYKLHGYPSDFKFTRGKRSASCVQTEGSKTEDSKPECCMLSSHIVAAVGTLLCCLSQFKSDPWILDSGETNHITPYKHLLSDISPLPFPKLITLPNGYKAKVVSSGFFFLNSDITLPDILIGPSLKRPLAIDRTVNGLYILHSEAHTSPTPSPALLISSLIPLVNSSQSCTDISCYNSNGKTKLQPRATTCVFLGYPLGKKGYKLLNLLSYSILYSRDAIFHETVFPYHSSSLLPLPPIFSSPPCSPFIEFPPSASSQPSPSLSTPVPIPPPSISATPLPLSPTPSHVSYSSTPLPASPPDPSLRKSLKTFNPPSYLQDYICSHVAPSSKVTYAGISIQEPQFYHQAISNPA</sequence>
<evidence type="ECO:0000313" key="2">
    <source>
        <dbReference type="RefSeq" id="XP_075106941.1"/>
    </source>
</evidence>
<protein>
    <submittedName>
        <fullName evidence="2">Uncharacterized protein LOC142179940</fullName>
    </submittedName>
</protein>
<reference evidence="1" key="1">
    <citation type="journal article" date="2014" name="Nat. Commun.">
        <title>The tobacco genome sequence and its comparison with those of tomato and potato.</title>
        <authorList>
            <person name="Sierro N."/>
            <person name="Battey J.N."/>
            <person name="Ouadi S."/>
            <person name="Bakaher N."/>
            <person name="Bovet L."/>
            <person name="Willig A."/>
            <person name="Goepfert S."/>
            <person name="Peitsch M.C."/>
            <person name="Ivanov N.V."/>
        </authorList>
    </citation>
    <scope>NUCLEOTIDE SEQUENCE [LARGE SCALE GENOMIC DNA]</scope>
</reference>
<gene>
    <name evidence="2" type="primary">LOC142179940</name>
</gene>
<dbReference type="RefSeq" id="XP_075106941.1">
    <property type="nucleotide sequence ID" value="XM_075250840.1"/>
</dbReference>
<keyword evidence="1" id="KW-1185">Reference proteome</keyword>